<feature type="transmembrane region" description="Helical" evidence="7">
    <location>
        <begin position="286"/>
        <end position="306"/>
    </location>
</feature>
<dbReference type="Proteomes" id="UP001597097">
    <property type="component" value="Unassembled WGS sequence"/>
</dbReference>
<comment type="similarity">
    <text evidence="2">Belongs to the UPF0324 family.</text>
</comment>
<accession>A0ABW4GY53</accession>
<feature type="transmembrane region" description="Helical" evidence="7">
    <location>
        <begin position="259"/>
        <end position="280"/>
    </location>
</feature>
<evidence type="ECO:0000256" key="6">
    <source>
        <dbReference type="ARBA" id="ARBA00023136"/>
    </source>
</evidence>
<feature type="transmembrane region" description="Helical" evidence="7">
    <location>
        <begin position="217"/>
        <end position="238"/>
    </location>
</feature>
<keyword evidence="4 7" id="KW-0812">Transmembrane</keyword>
<dbReference type="RefSeq" id="WP_219539032.1">
    <property type="nucleotide sequence ID" value="NZ_JAHKRM010000053.1"/>
</dbReference>
<name>A0ABW4GY53_9ACTN</name>
<dbReference type="PANTHER" id="PTHR30106">
    <property type="entry name" value="INNER MEMBRANE PROTEIN YEIH-RELATED"/>
    <property type="match status" value="1"/>
</dbReference>
<evidence type="ECO:0000313" key="9">
    <source>
        <dbReference type="Proteomes" id="UP001597097"/>
    </source>
</evidence>
<gene>
    <name evidence="8" type="ORF">ACFSJ0_61320</name>
</gene>
<evidence type="ECO:0000256" key="2">
    <source>
        <dbReference type="ARBA" id="ARBA00007977"/>
    </source>
</evidence>
<keyword evidence="6 7" id="KW-0472">Membrane</keyword>
<evidence type="ECO:0000256" key="5">
    <source>
        <dbReference type="ARBA" id="ARBA00022989"/>
    </source>
</evidence>
<keyword evidence="9" id="KW-1185">Reference proteome</keyword>
<comment type="subcellular location">
    <subcellularLocation>
        <location evidence="1">Cell membrane</location>
        <topology evidence="1">Multi-pass membrane protein</topology>
    </subcellularLocation>
</comment>
<evidence type="ECO:0000256" key="1">
    <source>
        <dbReference type="ARBA" id="ARBA00004651"/>
    </source>
</evidence>
<evidence type="ECO:0000256" key="4">
    <source>
        <dbReference type="ARBA" id="ARBA00022692"/>
    </source>
</evidence>
<dbReference type="Pfam" id="PF03601">
    <property type="entry name" value="Cons_hypoth698"/>
    <property type="match status" value="1"/>
</dbReference>
<sequence>MTLTARLPHDRPDSGRQLDGRLPGIGAAALAVVFALVVNHFVPVLSPAVVAVVSGAALANLVGVGERLKPGLRFVAKRVLRTAIVLLGLQIAVPQVLALGWRTVAVVVLATGVTFTLTPLIGRRLGLTPGTSLLVATGVSICGAAAIAAMRESTDDSSDDDAASALSVVVLYGTTAIALVPLAASWLGLSPTQLGVWAGAAVHEVAQVAAIGAASGVLVTAVTVKLGRVILLAPIVALTSYRRRHTGPDAPGRPKQPPIIPLFVAGFLAMVALRSTGLVPGAVTTAIPQVTNILMAAALFGLGTGIDARILVKGGRALLLGAIATGLVGAVSLAGVMLLV</sequence>
<dbReference type="PANTHER" id="PTHR30106:SF2">
    <property type="entry name" value="UPF0324 INNER MEMBRANE PROTEIN YEIH"/>
    <property type="match status" value="1"/>
</dbReference>
<feature type="transmembrane region" description="Helical" evidence="7">
    <location>
        <begin position="162"/>
        <end position="187"/>
    </location>
</feature>
<evidence type="ECO:0000256" key="3">
    <source>
        <dbReference type="ARBA" id="ARBA00022475"/>
    </source>
</evidence>
<evidence type="ECO:0000313" key="8">
    <source>
        <dbReference type="EMBL" id="MFD1547472.1"/>
    </source>
</evidence>
<comment type="caution">
    <text evidence="8">The sequence shown here is derived from an EMBL/GenBank/DDBJ whole genome shotgun (WGS) entry which is preliminary data.</text>
</comment>
<proteinExistence type="inferred from homology"/>
<feature type="transmembrane region" description="Helical" evidence="7">
    <location>
        <begin position="44"/>
        <end position="63"/>
    </location>
</feature>
<protein>
    <submittedName>
        <fullName evidence="8">YeiH family protein</fullName>
    </submittedName>
</protein>
<dbReference type="EMBL" id="JBHUCM010000076">
    <property type="protein sequence ID" value="MFD1547472.1"/>
    <property type="molecule type" value="Genomic_DNA"/>
</dbReference>
<keyword evidence="3" id="KW-1003">Cell membrane</keyword>
<evidence type="ECO:0000256" key="7">
    <source>
        <dbReference type="SAM" id="Phobius"/>
    </source>
</evidence>
<organism evidence="8 9">
    <name type="scientific">Nonomuraea guangzhouensis</name>
    <dbReference type="NCBI Taxonomy" id="1291555"/>
    <lineage>
        <taxon>Bacteria</taxon>
        <taxon>Bacillati</taxon>
        <taxon>Actinomycetota</taxon>
        <taxon>Actinomycetes</taxon>
        <taxon>Streptosporangiales</taxon>
        <taxon>Streptosporangiaceae</taxon>
        <taxon>Nonomuraea</taxon>
    </lineage>
</organism>
<reference evidence="9" key="1">
    <citation type="journal article" date="2019" name="Int. J. Syst. Evol. Microbiol.">
        <title>The Global Catalogue of Microorganisms (GCM) 10K type strain sequencing project: providing services to taxonomists for standard genome sequencing and annotation.</title>
        <authorList>
            <consortium name="The Broad Institute Genomics Platform"/>
            <consortium name="The Broad Institute Genome Sequencing Center for Infectious Disease"/>
            <person name="Wu L."/>
            <person name="Ma J."/>
        </authorList>
    </citation>
    <scope>NUCLEOTIDE SEQUENCE [LARGE SCALE GENOMIC DNA]</scope>
    <source>
        <strain evidence="9">CGMCC 1.15399</strain>
    </source>
</reference>
<dbReference type="InterPro" id="IPR018383">
    <property type="entry name" value="UPF0324_pro"/>
</dbReference>
<feature type="transmembrane region" description="Helical" evidence="7">
    <location>
        <begin position="21"/>
        <end position="38"/>
    </location>
</feature>
<keyword evidence="5 7" id="KW-1133">Transmembrane helix</keyword>
<feature type="transmembrane region" description="Helical" evidence="7">
    <location>
        <begin position="318"/>
        <end position="339"/>
    </location>
</feature>
<feature type="transmembrane region" description="Helical" evidence="7">
    <location>
        <begin position="133"/>
        <end position="150"/>
    </location>
</feature>